<dbReference type="Proteomes" id="UP000013781">
    <property type="component" value="Unassembled WGS sequence"/>
</dbReference>
<comment type="caution">
    <text evidence="2">The sequence shown here is derived from an EMBL/GenBank/DDBJ whole genome shotgun (WGS) entry which is preliminary data.</text>
</comment>
<feature type="transmembrane region" description="Helical" evidence="1">
    <location>
        <begin position="52"/>
        <end position="68"/>
    </location>
</feature>
<gene>
    <name evidence="3" type="ORF">I586_02136</name>
    <name evidence="2" type="ORF">UAY_02809</name>
</gene>
<dbReference type="STRING" id="155617.RV09_GL001610"/>
<dbReference type="EMBL" id="AJAS01000024">
    <property type="protein sequence ID" value="EOH96441.1"/>
    <property type="molecule type" value="Genomic_DNA"/>
</dbReference>
<evidence type="ECO:0000256" key="1">
    <source>
        <dbReference type="SAM" id="Phobius"/>
    </source>
</evidence>
<dbReference type="OrthoDB" id="2183469at2"/>
<evidence type="ECO:0000313" key="3">
    <source>
        <dbReference type="EMBL" id="EOT65867.1"/>
    </source>
</evidence>
<dbReference type="Proteomes" id="UP000014157">
    <property type="component" value="Unassembled WGS sequence"/>
</dbReference>
<organism evidence="2 4">
    <name type="scientific">Enterococcus moraviensis ATCC BAA-383</name>
    <dbReference type="NCBI Taxonomy" id="1158609"/>
    <lineage>
        <taxon>Bacteria</taxon>
        <taxon>Bacillati</taxon>
        <taxon>Bacillota</taxon>
        <taxon>Bacilli</taxon>
        <taxon>Lactobacillales</taxon>
        <taxon>Enterococcaceae</taxon>
        <taxon>Enterococcus</taxon>
    </lineage>
</organism>
<dbReference type="AlphaFoldDB" id="R2SUH3"/>
<proteinExistence type="predicted"/>
<evidence type="ECO:0000313" key="5">
    <source>
        <dbReference type="Proteomes" id="UP000014157"/>
    </source>
</evidence>
<sequence>MNTELGKIIGTSEKEIVTEQLTIKDNLLKFNDMTMQLSNISQIYDGKLKFQLSKGVIFLLIISLMGVSTETFRTISFLGLLCSGGYIFLLYQKYMENRIYLFFILNSGQTYRLMFKDKVFLDEVKLVIEASFNNKHSDYTINVAEQKIVNGNQHIINGSHSNVNFGVQEDHSHTNHISESFNQADDHSFNVGGNVTNSSVQSATSESEMATSIQENKVDPYDWGIIEDSLEKVIETIKIASPVKQASEEALEAARAQDVNKFESVIKRHKAEFLSELFQNTVSGVLAQVITKIFGLG</sequence>
<reference evidence="3 5" key="2">
    <citation type="submission" date="2013-03" db="EMBL/GenBank/DDBJ databases">
        <title>The Genome Sequence of Enterococcus moraviensis BAA-383 (PacBio/Illumina hybrid assembly).</title>
        <authorList>
            <consortium name="The Broad Institute Genomics Platform"/>
            <consortium name="The Broad Institute Genome Sequencing Center for Infectious Disease"/>
            <person name="Earl A."/>
            <person name="Russ C."/>
            <person name="Gilmore M."/>
            <person name="Surin D."/>
            <person name="Walker B."/>
            <person name="Young S."/>
            <person name="Zeng Q."/>
            <person name="Gargeya S."/>
            <person name="Fitzgerald M."/>
            <person name="Haas B."/>
            <person name="Abouelleil A."/>
            <person name="Allen A.W."/>
            <person name="Alvarado L."/>
            <person name="Arachchi H.M."/>
            <person name="Berlin A.M."/>
            <person name="Chapman S.B."/>
            <person name="Gainer-Dewar J."/>
            <person name="Goldberg J."/>
            <person name="Griggs A."/>
            <person name="Gujja S."/>
            <person name="Hansen M."/>
            <person name="Howarth C."/>
            <person name="Imamovic A."/>
            <person name="Ireland A."/>
            <person name="Larimer J."/>
            <person name="McCowan C."/>
            <person name="Murphy C."/>
            <person name="Pearson M."/>
            <person name="Poon T.W."/>
            <person name="Priest M."/>
            <person name="Roberts A."/>
            <person name="Saif S."/>
            <person name="Shea T."/>
            <person name="Sisk P."/>
            <person name="Sykes S."/>
            <person name="Wortman J."/>
            <person name="Nusbaum C."/>
            <person name="Birren B."/>
        </authorList>
    </citation>
    <scope>NUCLEOTIDE SEQUENCE [LARGE SCALE GENOMIC DNA]</scope>
    <source>
        <strain evidence="3 5">ATCC BAA-383</strain>
    </source>
</reference>
<protein>
    <submittedName>
        <fullName evidence="2">Uncharacterized protein</fullName>
    </submittedName>
</protein>
<keyword evidence="1" id="KW-0472">Membrane</keyword>
<evidence type="ECO:0000313" key="2">
    <source>
        <dbReference type="EMBL" id="EOH96441.1"/>
    </source>
</evidence>
<dbReference type="EMBL" id="ASWB01000003">
    <property type="protein sequence ID" value="EOT65867.1"/>
    <property type="molecule type" value="Genomic_DNA"/>
</dbReference>
<dbReference type="PATRIC" id="fig|1158609.3.peg.2735"/>
<accession>R2SUH3</accession>
<keyword evidence="1" id="KW-0812">Transmembrane</keyword>
<name>R2SUH3_9ENTE</name>
<evidence type="ECO:0000313" key="4">
    <source>
        <dbReference type="Proteomes" id="UP000013781"/>
    </source>
</evidence>
<keyword evidence="5" id="KW-1185">Reference proteome</keyword>
<reference evidence="2 4" key="1">
    <citation type="submission" date="2013-02" db="EMBL/GenBank/DDBJ databases">
        <title>The Genome Sequence of Enterococcus moraviensis BAA-383.</title>
        <authorList>
            <consortium name="The Broad Institute Genome Sequencing Platform"/>
            <consortium name="The Broad Institute Genome Sequencing Center for Infectious Disease"/>
            <person name="Earl A.M."/>
            <person name="Gilmore M.S."/>
            <person name="Lebreton F."/>
            <person name="Walker B."/>
            <person name="Young S.K."/>
            <person name="Zeng Q."/>
            <person name="Gargeya S."/>
            <person name="Fitzgerald M."/>
            <person name="Haas B."/>
            <person name="Abouelleil A."/>
            <person name="Alvarado L."/>
            <person name="Arachchi H.M."/>
            <person name="Berlin A.M."/>
            <person name="Chapman S.B."/>
            <person name="Dewar J."/>
            <person name="Goldberg J."/>
            <person name="Griggs A."/>
            <person name="Gujja S."/>
            <person name="Hansen M."/>
            <person name="Howarth C."/>
            <person name="Imamovic A."/>
            <person name="Larimer J."/>
            <person name="McCowan C."/>
            <person name="Murphy C."/>
            <person name="Neiman D."/>
            <person name="Pearson M."/>
            <person name="Priest M."/>
            <person name="Roberts A."/>
            <person name="Saif S."/>
            <person name="Shea T."/>
            <person name="Sisk P."/>
            <person name="Sykes S."/>
            <person name="Wortman J."/>
            <person name="Nusbaum C."/>
            <person name="Birren B."/>
        </authorList>
    </citation>
    <scope>NUCLEOTIDE SEQUENCE [LARGE SCALE GENOMIC DNA]</scope>
    <source>
        <strain evidence="2 4">ATCC BAA-383</strain>
    </source>
</reference>
<feature type="transmembrane region" description="Helical" evidence="1">
    <location>
        <begin position="74"/>
        <end position="91"/>
    </location>
</feature>
<dbReference type="RefSeq" id="WP_010766142.1">
    <property type="nucleotide sequence ID" value="NZ_ASWB01000003.1"/>
</dbReference>
<dbReference type="eggNOG" id="ENOG5033NJ2">
    <property type="taxonomic scope" value="Bacteria"/>
</dbReference>
<keyword evidence="1" id="KW-1133">Transmembrane helix</keyword>
<dbReference type="HOGENOM" id="CLU_081523_0_0_9"/>